<proteinExistence type="predicted"/>
<dbReference type="Gene3D" id="3.40.395.10">
    <property type="entry name" value="Adenoviral Proteinase, Chain A"/>
    <property type="match status" value="1"/>
</dbReference>
<dbReference type="InParanoid" id="A0A0V0QB07"/>
<name>A0A0V0QB07_PSEPJ</name>
<dbReference type="InterPro" id="IPR038765">
    <property type="entry name" value="Papain-like_cys_pep_sf"/>
</dbReference>
<dbReference type="EMBL" id="LDAU01000217">
    <property type="protein sequence ID" value="KRW99255.1"/>
    <property type="molecule type" value="Genomic_DNA"/>
</dbReference>
<evidence type="ECO:0000313" key="3">
    <source>
        <dbReference type="Proteomes" id="UP000054937"/>
    </source>
</evidence>
<keyword evidence="3" id="KW-1185">Reference proteome</keyword>
<organism evidence="2 3">
    <name type="scientific">Pseudocohnilembus persalinus</name>
    <name type="common">Ciliate</name>
    <dbReference type="NCBI Taxonomy" id="266149"/>
    <lineage>
        <taxon>Eukaryota</taxon>
        <taxon>Sar</taxon>
        <taxon>Alveolata</taxon>
        <taxon>Ciliophora</taxon>
        <taxon>Intramacronucleata</taxon>
        <taxon>Oligohymenophorea</taxon>
        <taxon>Scuticociliatia</taxon>
        <taxon>Philasterida</taxon>
        <taxon>Pseudocohnilembidae</taxon>
        <taxon>Pseudocohnilembus</taxon>
    </lineage>
</organism>
<sequence length="402" mass="48973">MTDLVHQNKFEAQEYIEKYKEFEKIMQFQKEQNPYLYNQLKNKFEDLYLESIFKKMGLKPENDQQQQNQNDRKKLYKQNRIQKQQQNQPKVQFLSLKPKFDKNQQMLFQKNEIDAHNKKFKKAQFVSLAKKQKQNDFNNKDDYLQENQVICQRYNKKITVVELKQLDNLNFLNENQFNFFIRYLEEKQSNLSQKKHILLLTTSFYKCLVKQKNKQDNNNFNILDINKTDQNEINYDQTRQIYTLQHVGLNYKKTVFDIFKFVSVPVILENDQSILVIIEVKTKKLLLFDVNDVVKLNQSDLKRSQILLNIFRFFQLEEKAKLNIKEWDFIRVKTVFSKKHKYLSNIFNAYFIHQFYIQESSFLVDERYMHVFKQKIYELFMRIGLTQNQKGELSDKFINYPL</sequence>
<reference evidence="2 3" key="1">
    <citation type="journal article" date="2015" name="Sci. Rep.">
        <title>Genome of the facultative scuticociliatosis pathogen Pseudocohnilembus persalinus provides insight into its virulence through horizontal gene transfer.</title>
        <authorList>
            <person name="Xiong J."/>
            <person name="Wang G."/>
            <person name="Cheng J."/>
            <person name="Tian M."/>
            <person name="Pan X."/>
            <person name="Warren A."/>
            <person name="Jiang C."/>
            <person name="Yuan D."/>
            <person name="Miao W."/>
        </authorList>
    </citation>
    <scope>NUCLEOTIDE SEQUENCE [LARGE SCALE GENOMIC DNA]</scope>
    <source>
        <strain evidence="2">36N120E</strain>
    </source>
</reference>
<comment type="caution">
    <text evidence="2">The sequence shown here is derived from an EMBL/GenBank/DDBJ whole genome shotgun (WGS) entry which is preliminary data.</text>
</comment>
<protein>
    <submittedName>
        <fullName evidence="2">Uncharacterized protein</fullName>
    </submittedName>
</protein>
<dbReference type="AlphaFoldDB" id="A0A0V0QB07"/>
<feature type="region of interest" description="Disordered" evidence="1">
    <location>
        <begin position="59"/>
        <end position="88"/>
    </location>
</feature>
<dbReference type="SUPFAM" id="SSF54001">
    <property type="entry name" value="Cysteine proteinases"/>
    <property type="match status" value="1"/>
</dbReference>
<evidence type="ECO:0000256" key="1">
    <source>
        <dbReference type="SAM" id="MobiDB-lite"/>
    </source>
</evidence>
<gene>
    <name evidence="2" type="ORF">PPERSA_03961</name>
</gene>
<dbReference type="Proteomes" id="UP000054937">
    <property type="component" value="Unassembled WGS sequence"/>
</dbReference>
<evidence type="ECO:0000313" key="2">
    <source>
        <dbReference type="EMBL" id="KRW99255.1"/>
    </source>
</evidence>
<feature type="compositionally biased region" description="Low complexity" evidence="1">
    <location>
        <begin position="78"/>
        <end position="88"/>
    </location>
</feature>
<accession>A0A0V0QB07</accession>